<proteinExistence type="predicted"/>
<dbReference type="EMBL" id="CAXAMN010023294">
    <property type="protein sequence ID" value="CAK9076494.1"/>
    <property type="molecule type" value="Genomic_DNA"/>
</dbReference>
<feature type="non-terminal residue" evidence="1">
    <location>
        <position position="450"/>
    </location>
</feature>
<reference evidence="1 2" key="1">
    <citation type="submission" date="2024-02" db="EMBL/GenBank/DDBJ databases">
        <authorList>
            <person name="Chen Y."/>
            <person name="Shah S."/>
            <person name="Dougan E. K."/>
            <person name="Thang M."/>
            <person name="Chan C."/>
        </authorList>
    </citation>
    <scope>NUCLEOTIDE SEQUENCE [LARGE SCALE GENOMIC DNA]</scope>
</reference>
<gene>
    <name evidence="1" type="ORF">CCMP2556_LOCUS37690</name>
</gene>
<keyword evidence="2" id="KW-1185">Reference proteome</keyword>
<protein>
    <submittedName>
        <fullName evidence="1">Uncharacterized protein</fullName>
    </submittedName>
</protein>
<name>A0ABP0PNM9_9DINO</name>
<evidence type="ECO:0000313" key="2">
    <source>
        <dbReference type="Proteomes" id="UP001642484"/>
    </source>
</evidence>
<evidence type="ECO:0000313" key="1">
    <source>
        <dbReference type="EMBL" id="CAK9076494.1"/>
    </source>
</evidence>
<comment type="caution">
    <text evidence="1">The sequence shown here is derived from an EMBL/GenBank/DDBJ whole genome shotgun (WGS) entry which is preliminary data.</text>
</comment>
<dbReference type="Proteomes" id="UP001642484">
    <property type="component" value="Unassembled WGS sequence"/>
</dbReference>
<organism evidence="1 2">
    <name type="scientific">Durusdinium trenchii</name>
    <dbReference type="NCBI Taxonomy" id="1381693"/>
    <lineage>
        <taxon>Eukaryota</taxon>
        <taxon>Sar</taxon>
        <taxon>Alveolata</taxon>
        <taxon>Dinophyceae</taxon>
        <taxon>Suessiales</taxon>
        <taxon>Symbiodiniaceae</taxon>
        <taxon>Durusdinium</taxon>
    </lineage>
</organism>
<accession>A0ABP0PNM9</accession>
<sequence>MTINAEKQLVFIRRILYTHELAVRRGGKSSTLKVNLTDWHNELDRMSVLAHILNKMFEARDEDGEVLFPMAMMHTVAERAIEGDYHDEADSLLGCMDPLFKVEATAIYNEFLPDRPSKNIAQVESADTKLDSLALDAKRAQYESDQLSLARDIAQIGNLIRALSKSDHARRTERILHIRNQNVIGASLVSTWMASSCSVMSGSVKDQAAAIERALAQNPSATVLVWCDFMKMGRLSKTDIQDTTELIQLALKKRPTSSVAFVISPFLTSEKVTSGHRGESLSDVQEAAQILGGEQFPRVLISTLLDKSDIKNDETLLCINLTPYDAWLEKTLSKWSTYGLTHKFKSVSLTKPYEATPPTPSCDVSCDPTKFPLKLVQVDYEYDTAMNTWKNLRFRLFGNQTMDDAEHMKALVVGESEEPETPIAPMEPWKGEPATIDALLDTHILENKVA</sequence>